<dbReference type="InterPro" id="IPR020449">
    <property type="entry name" value="Tscrpt_reg_AraC-type_HTH"/>
</dbReference>
<evidence type="ECO:0000256" key="2">
    <source>
        <dbReference type="ARBA" id="ARBA00023125"/>
    </source>
</evidence>
<dbReference type="SUPFAM" id="SSF46689">
    <property type="entry name" value="Homeodomain-like"/>
    <property type="match status" value="1"/>
</dbReference>
<dbReference type="Pfam" id="PF12833">
    <property type="entry name" value="HTH_18"/>
    <property type="match status" value="1"/>
</dbReference>
<dbReference type="InterPro" id="IPR053142">
    <property type="entry name" value="PchR_regulatory_protein"/>
</dbReference>
<dbReference type="PANTHER" id="PTHR47893:SF1">
    <property type="entry name" value="REGULATORY PROTEIN PCHR"/>
    <property type="match status" value="1"/>
</dbReference>
<organism evidence="5 6">
    <name type="scientific">Sporichthya brevicatena</name>
    <dbReference type="NCBI Taxonomy" id="171442"/>
    <lineage>
        <taxon>Bacteria</taxon>
        <taxon>Bacillati</taxon>
        <taxon>Actinomycetota</taxon>
        <taxon>Actinomycetes</taxon>
        <taxon>Sporichthyales</taxon>
        <taxon>Sporichthyaceae</taxon>
        <taxon>Sporichthya</taxon>
    </lineage>
</organism>
<evidence type="ECO:0000313" key="5">
    <source>
        <dbReference type="EMBL" id="GAA0626537.1"/>
    </source>
</evidence>
<evidence type="ECO:0000313" key="6">
    <source>
        <dbReference type="Proteomes" id="UP001500957"/>
    </source>
</evidence>
<dbReference type="SMART" id="SM00342">
    <property type="entry name" value="HTH_ARAC"/>
    <property type="match status" value="1"/>
</dbReference>
<reference evidence="6" key="1">
    <citation type="journal article" date="2019" name="Int. J. Syst. Evol. Microbiol.">
        <title>The Global Catalogue of Microorganisms (GCM) 10K type strain sequencing project: providing services to taxonomists for standard genome sequencing and annotation.</title>
        <authorList>
            <consortium name="The Broad Institute Genomics Platform"/>
            <consortium name="The Broad Institute Genome Sequencing Center for Infectious Disease"/>
            <person name="Wu L."/>
            <person name="Ma J."/>
        </authorList>
    </citation>
    <scope>NUCLEOTIDE SEQUENCE [LARGE SCALE GENOMIC DNA]</scope>
    <source>
        <strain evidence="6">JCM 10671</strain>
    </source>
</reference>
<keyword evidence="6" id="KW-1185">Reference proteome</keyword>
<feature type="domain" description="HTH araC/xylS-type" evidence="4">
    <location>
        <begin position="51"/>
        <end position="149"/>
    </location>
</feature>
<dbReference type="InterPro" id="IPR009057">
    <property type="entry name" value="Homeodomain-like_sf"/>
</dbReference>
<keyword evidence="2" id="KW-0238">DNA-binding</keyword>
<dbReference type="PANTHER" id="PTHR47893">
    <property type="entry name" value="REGULATORY PROTEIN PCHR"/>
    <property type="match status" value="1"/>
</dbReference>
<protein>
    <recommendedName>
        <fullName evidence="4">HTH araC/xylS-type domain-containing protein</fullName>
    </recommendedName>
</protein>
<comment type="caution">
    <text evidence="5">The sequence shown here is derived from an EMBL/GenBank/DDBJ whole genome shotgun (WGS) entry which is preliminary data.</text>
</comment>
<gene>
    <name evidence="5" type="ORF">GCM10009547_32520</name>
</gene>
<sequence length="151" mass="16058">MLRDLAGNAPTIAGDPRADATDLARRVAGLAVTAAGTARPAPPPADARLRARIETYLRANLADPDLSPETIAAAHFISTRHLHRLFAGTGRTVGQWLRAERLERARHDLVTGQGGVAEISRRWGFSDPAVFSRAFKAAYGTAPSRLLPGSG</sequence>
<accession>A0ABP3S5D5</accession>
<proteinExistence type="predicted"/>
<dbReference type="InterPro" id="IPR018062">
    <property type="entry name" value="HTH_AraC-typ_CS"/>
</dbReference>
<evidence type="ECO:0000256" key="3">
    <source>
        <dbReference type="ARBA" id="ARBA00023163"/>
    </source>
</evidence>
<dbReference type="PROSITE" id="PS01124">
    <property type="entry name" value="HTH_ARAC_FAMILY_2"/>
    <property type="match status" value="1"/>
</dbReference>
<dbReference type="EMBL" id="BAAAHE010000026">
    <property type="protein sequence ID" value="GAA0626537.1"/>
    <property type="molecule type" value="Genomic_DNA"/>
</dbReference>
<evidence type="ECO:0000256" key="1">
    <source>
        <dbReference type="ARBA" id="ARBA00023015"/>
    </source>
</evidence>
<dbReference type="InterPro" id="IPR018060">
    <property type="entry name" value="HTH_AraC"/>
</dbReference>
<keyword evidence="1" id="KW-0805">Transcription regulation</keyword>
<name>A0ABP3S5D5_9ACTN</name>
<keyword evidence="3" id="KW-0804">Transcription</keyword>
<dbReference type="Proteomes" id="UP001500957">
    <property type="component" value="Unassembled WGS sequence"/>
</dbReference>
<dbReference type="PRINTS" id="PR00032">
    <property type="entry name" value="HTHARAC"/>
</dbReference>
<evidence type="ECO:0000259" key="4">
    <source>
        <dbReference type="PROSITE" id="PS01124"/>
    </source>
</evidence>
<dbReference type="PROSITE" id="PS00041">
    <property type="entry name" value="HTH_ARAC_FAMILY_1"/>
    <property type="match status" value="1"/>
</dbReference>
<dbReference type="Gene3D" id="1.10.10.60">
    <property type="entry name" value="Homeodomain-like"/>
    <property type="match status" value="1"/>
</dbReference>